<organism evidence="1 2">
    <name type="scientific">Roseofilum halophilum BLCC-M91</name>
    <dbReference type="NCBI Taxonomy" id="3022259"/>
    <lineage>
        <taxon>Bacteria</taxon>
        <taxon>Bacillati</taxon>
        <taxon>Cyanobacteriota</taxon>
        <taxon>Cyanophyceae</taxon>
        <taxon>Desertifilales</taxon>
        <taxon>Desertifilaceae</taxon>
        <taxon>Roseofilum</taxon>
        <taxon>Roseofilum halophilum</taxon>
    </lineage>
</organism>
<sequence length="80" mass="9717">MFISDYILVNYRTFRYILECYMRSLYPVDNVLPMGDRYQDFPFLIFSSYSLGDIRKQWFGDRYLLNSHELNILNLVLSQD</sequence>
<name>A0ABT7BKR3_9CYAN</name>
<comment type="caution">
    <text evidence="1">The sequence shown here is derived from an EMBL/GenBank/DDBJ whole genome shotgun (WGS) entry which is preliminary data.</text>
</comment>
<dbReference type="EMBL" id="JAQPOK010000068">
    <property type="protein sequence ID" value="MDJ1178883.1"/>
    <property type="molecule type" value="Genomic_DNA"/>
</dbReference>
<evidence type="ECO:0000313" key="1">
    <source>
        <dbReference type="EMBL" id="MDJ1178883.1"/>
    </source>
</evidence>
<protein>
    <submittedName>
        <fullName evidence="1">Uncharacterized protein</fullName>
    </submittedName>
</protein>
<dbReference type="RefSeq" id="WP_283762195.1">
    <property type="nucleotide sequence ID" value="NZ_JAQPOK010000068.1"/>
</dbReference>
<evidence type="ECO:0000313" key="2">
    <source>
        <dbReference type="Proteomes" id="UP001231370"/>
    </source>
</evidence>
<proteinExistence type="predicted"/>
<accession>A0ABT7BKR3</accession>
<reference evidence="1 2" key="1">
    <citation type="submission" date="2023-01" db="EMBL/GenBank/DDBJ databases">
        <title>Novel diversity within Roseofilum (Cyanobacteria; Desertifilaceae) from marine benthic mats with descriptions of four novel species.</title>
        <authorList>
            <person name="Wang Y."/>
            <person name="Berthold D.E."/>
            <person name="Hu J."/>
            <person name="Lefler F.W."/>
            <person name="Laughinghouse H.D. IV."/>
        </authorList>
    </citation>
    <scope>NUCLEOTIDE SEQUENCE [LARGE SCALE GENOMIC DNA]</scope>
    <source>
        <strain evidence="1 2">BLCC-M91</strain>
    </source>
</reference>
<dbReference type="Proteomes" id="UP001231370">
    <property type="component" value="Unassembled WGS sequence"/>
</dbReference>
<keyword evidence="2" id="KW-1185">Reference proteome</keyword>
<gene>
    <name evidence="1" type="ORF">PJF56_08415</name>
</gene>